<dbReference type="RefSeq" id="WP_069607916.1">
    <property type="nucleotide sequence ID" value="NZ_CP015217.1"/>
</dbReference>
<feature type="domain" description="PilZ" evidence="1">
    <location>
        <begin position="9"/>
        <end position="103"/>
    </location>
</feature>
<evidence type="ECO:0000313" key="2">
    <source>
        <dbReference type="EMBL" id="AOP34691.1"/>
    </source>
</evidence>
<dbReference type="Proteomes" id="UP000094197">
    <property type="component" value="Chromosome 1"/>
</dbReference>
<evidence type="ECO:0000259" key="1">
    <source>
        <dbReference type="Pfam" id="PF07238"/>
    </source>
</evidence>
<dbReference type="Pfam" id="PF07238">
    <property type="entry name" value="PilZ"/>
    <property type="match status" value="1"/>
</dbReference>
<dbReference type="InterPro" id="IPR009875">
    <property type="entry name" value="PilZ_domain"/>
</dbReference>
<evidence type="ECO:0000313" key="3">
    <source>
        <dbReference type="Proteomes" id="UP000094197"/>
    </source>
</evidence>
<gene>
    <name evidence="2" type="ORF">A0128_13015</name>
</gene>
<dbReference type="KEGG" id="laj:A0128_13015"/>
<proteinExistence type="predicted"/>
<organism evidence="2 3">
    <name type="scientific">Leptospira tipperaryensis</name>
    <dbReference type="NCBI Taxonomy" id="2564040"/>
    <lineage>
        <taxon>Bacteria</taxon>
        <taxon>Pseudomonadati</taxon>
        <taxon>Spirochaetota</taxon>
        <taxon>Spirochaetia</taxon>
        <taxon>Leptospirales</taxon>
        <taxon>Leptospiraceae</taxon>
        <taxon>Leptospira</taxon>
    </lineage>
</organism>
<dbReference type="GO" id="GO:0035438">
    <property type="term" value="F:cyclic-di-GMP binding"/>
    <property type="evidence" value="ECO:0007669"/>
    <property type="project" value="InterPro"/>
</dbReference>
<dbReference type="AlphaFoldDB" id="A0A1D7UYP6"/>
<protein>
    <submittedName>
        <fullName evidence="2">Pilus assembly protein PilZ</fullName>
    </submittedName>
</protein>
<accession>A0A1D7UYP6</accession>
<keyword evidence="3" id="KW-1185">Reference proteome</keyword>
<name>A0A1D7UYP6_9LEPT</name>
<sequence length="119" mass="13676">MSGNPDQQPRSHRYYPGIYADYIIQIEFGLITLHAKLGNISETGICLIFNGEDLEPTEPVYGSVIEKKTARRLEFEGDIVWFGQETIDHKLRYVYGLRFRSPMILTETLVLINLSLQDP</sequence>
<dbReference type="EMBL" id="CP015217">
    <property type="protein sequence ID" value="AOP34691.1"/>
    <property type="molecule type" value="Genomic_DNA"/>
</dbReference>
<reference evidence="2 3" key="1">
    <citation type="submission" date="2016-04" db="EMBL/GenBank/DDBJ databases">
        <title>Complete genome seqeunce of Leptospira alstonii serovar Room22.</title>
        <authorList>
            <person name="Nally J.E."/>
            <person name="Bayles D.O."/>
            <person name="Hurley D."/>
            <person name="Fanning S."/>
            <person name="McMahon B.J."/>
            <person name="Arent Z."/>
        </authorList>
    </citation>
    <scope>NUCLEOTIDE SEQUENCE [LARGE SCALE GENOMIC DNA]</scope>
    <source>
        <strain evidence="2 3">GWTS #1</strain>
    </source>
</reference>
<dbReference type="OrthoDB" id="334073at2"/>